<evidence type="ECO:0000313" key="1">
    <source>
        <dbReference type="EMBL" id="BCK79976.1"/>
    </source>
</evidence>
<evidence type="ECO:0000313" key="2">
    <source>
        <dbReference type="Proteomes" id="UP000681343"/>
    </source>
</evidence>
<dbReference type="EMBL" id="AP023416">
    <property type="protein sequence ID" value="BCK79976.1"/>
    <property type="molecule type" value="Genomic_DNA"/>
</dbReference>
<keyword evidence="1" id="KW-0614">Plasmid</keyword>
<geneLocation type="plasmid" evidence="1 2">
    <name>pMM35_01</name>
</geneLocation>
<organism evidence="1 2">
    <name type="scientific">Vescimonas fastidiosa</name>
    <dbReference type="NCBI Taxonomy" id="2714353"/>
    <lineage>
        <taxon>Bacteria</taxon>
        <taxon>Bacillati</taxon>
        <taxon>Bacillota</taxon>
        <taxon>Clostridia</taxon>
        <taxon>Eubacteriales</taxon>
        <taxon>Oscillospiraceae</taxon>
        <taxon>Vescimonas</taxon>
    </lineage>
</organism>
<proteinExistence type="predicted"/>
<gene>
    <name evidence="1" type="ORF">MM35RIKEN_21680</name>
</gene>
<dbReference type="AlphaFoldDB" id="A0A810Q2J0"/>
<protein>
    <submittedName>
        <fullName evidence="1">Uncharacterized protein</fullName>
    </submittedName>
</protein>
<sequence>MGTGGADCHDQFANWSRNDRVFTRGAVGGPMWASAPTEALQEVRGAGDRKGRPYGGACVYIIYLYNKAVFFCDVKKIFCRRGKSAAKERDFQMGSGGVRTGKVSPLWPLPVQGGRGYTGAFCYAKA</sequence>
<name>A0A810Q2J0_9FIRM</name>
<accession>A0A810Q2J0</accession>
<dbReference type="KEGG" id="vfa:MM35RIKEN_21680"/>
<reference evidence="1" key="1">
    <citation type="submission" date="2020-09" db="EMBL/GenBank/DDBJ databases">
        <title>New species isolated from human feces.</title>
        <authorList>
            <person name="Kitahara M."/>
            <person name="Shigeno Y."/>
            <person name="Shime M."/>
            <person name="Matsumoto Y."/>
            <person name="Nakamura S."/>
            <person name="Motooka D."/>
            <person name="Fukuoka S."/>
            <person name="Nishikawa H."/>
            <person name="Benno Y."/>
        </authorList>
    </citation>
    <scope>NUCLEOTIDE SEQUENCE</scope>
    <source>
        <strain evidence="1">MM35</strain>
        <plasmid evidence="1">pMM35_01</plasmid>
    </source>
</reference>
<keyword evidence="2" id="KW-1185">Reference proteome</keyword>
<dbReference type="Proteomes" id="UP000681343">
    <property type="component" value="Plasmid pMM35_01"/>
</dbReference>